<evidence type="ECO:0000313" key="1">
    <source>
        <dbReference type="EMBL" id="KAF9502199.1"/>
    </source>
</evidence>
<reference evidence="1" key="1">
    <citation type="submission" date="2020-11" db="EMBL/GenBank/DDBJ databases">
        <authorList>
            <consortium name="DOE Joint Genome Institute"/>
            <person name="Ahrendt S."/>
            <person name="Riley R."/>
            <person name="Andreopoulos W."/>
            <person name="Labutti K."/>
            <person name="Pangilinan J."/>
            <person name="Ruiz-Duenas F.J."/>
            <person name="Barrasa J.M."/>
            <person name="Sanchez-Garcia M."/>
            <person name="Camarero S."/>
            <person name="Miyauchi S."/>
            <person name="Serrano A."/>
            <person name="Linde D."/>
            <person name="Babiker R."/>
            <person name="Drula E."/>
            <person name="Ayuso-Fernandez I."/>
            <person name="Pacheco R."/>
            <person name="Padilla G."/>
            <person name="Ferreira P."/>
            <person name="Barriuso J."/>
            <person name="Kellner H."/>
            <person name="Castanera R."/>
            <person name="Alfaro M."/>
            <person name="Ramirez L."/>
            <person name="Pisabarro A.G."/>
            <person name="Kuo A."/>
            <person name="Tritt A."/>
            <person name="Lipzen A."/>
            <person name="He G."/>
            <person name="Yan M."/>
            <person name="Ng V."/>
            <person name="Cullen D."/>
            <person name="Martin F."/>
            <person name="Rosso M.-N."/>
            <person name="Henrissat B."/>
            <person name="Hibbett D."/>
            <person name="Martinez A.T."/>
            <person name="Grigoriev I.V."/>
        </authorList>
    </citation>
    <scope>NUCLEOTIDE SEQUENCE</scope>
    <source>
        <strain evidence="1">ATCC 90797</strain>
    </source>
</reference>
<dbReference type="AlphaFoldDB" id="A0A9P6AC04"/>
<sequence length="435" mass="48894">MSTMTFEAMPVEIIAMIFSYCLPMDMYVAPCPSEAPLLLTQVCAEWRRLAIAMPLLWSSLSVIVYPTHSDPALPLIYLWLDRSGSCPLSLSFTHEDQDKWENDGSELAAHILTLFFDFWTRWQNFSMVLPDPCPGYAITTLPESGPPLLQNLRMLIGDGLCAEEIDVAATLYASAPRLTEFTWGHSYYAIDHRTVPWHQLSCLRLECDVPMGAVFNILELAPSLTAMHLDGVYRASKARNGISQSPGRRHITHPSLLALTVVSIQPRDQQTTSCLFRHLTLPSLTHLEISELPMTPPTKLSTLSFELPAFLSRSKCPLQSLRVDSINNILAVIIESLNVVTHTLVCLDIQHEREVVDIDPLLSLLSLSIKTEPFPTPRCCPRLQHLKLGHNVKARAIVIEKLLLSRWVSRVLGFPTLELNLDWPLCVSRTSVQQR</sequence>
<proteinExistence type="predicted"/>
<dbReference type="Proteomes" id="UP000807025">
    <property type="component" value="Unassembled WGS sequence"/>
</dbReference>
<keyword evidence="2" id="KW-1185">Reference proteome</keyword>
<evidence type="ECO:0008006" key="3">
    <source>
        <dbReference type="Google" id="ProtNLM"/>
    </source>
</evidence>
<accession>A0A9P6AC04</accession>
<comment type="caution">
    <text evidence="1">The sequence shown here is derived from an EMBL/GenBank/DDBJ whole genome shotgun (WGS) entry which is preliminary data.</text>
</comment>
<dbReference type="Gene3D" id="1.20.1280.50">
    <property type="match status" value="1"/>
</dbReference>
<evidence type="ECO:0000313" key="2">
    <source>
        <dbReference type="Proteomes" id="UP000807025"/>
    </source>
</evidence>
<gene>
    <name evidence="1" type="ORF">BDN71DRAFT_1437708</name>
</gene>
<dbReference type="EMBL" id="MU154521">
    <property type="protein sequence ID" value="KAF9502199.1"/>
    <property type="molecule type" value="Genomic_DNA"/>
</dbReference>
<dbReference type="OrthoDB" id="2840683at2759"/>
<name>A0A9P6AC04_PLEER</name>
<organism evidence="1 2">
    <name type="scientific">Pleurotus eryngii</name>
    <name type="common">Boletus of the steppes</name>
    <dbReference type="NCBI Taxonomy" id="5323"/>
    <lineage>
        <taxon>Eukaryota</taxon>
        <taxon>Fungi</taxon>
        <taxon>Dikarya</taxon>
        <taxon>Basidiomycota</taxon>
        <taxon>Agaricomycotina</taxon>
        <taxon>Agaricomycetes</taxon>
        <taxon>Agaricomycetidae</taxon>
        <taxon>Agaricales</taxon>
        <taxon>Pleurotineae</taxon>
        <taxon>Pleurotaceae</taxon>
        <taxon>Pleurotus</taxon>
    </lineage>
</organism>
<protein>
    <recommendedName>
        <fullName evidence="3">F-box domain-containing protein</fullName>
    </recommendedName>
</protein>